<dbReference type="AlphaFoldDB" id="A0A0D2C167"/>
<evidence type="ECO:0008006" key="5">
    <source>
        <dbReference type="Google" id="ProtNLM"/>
    </source>
</evidence>
<proteinExistence type="inferred from homology"/>
<evidence type="ECO:0000313" key="3">
    <source>
        <dbReference type="EMBL" id="KIW58486.1"/>
    </source>
</evidence>
<dbReference type="InterPro" id="IPR018376">
    <property type="entry name" value="Enoyl-CoA_hyd/isom_CS"/>
</dbReference>
<dbReference type="EMBL" id="KN847318">
    <property type="protein sequence ID" value="KIW58486.1"/>
    <property type="molecule type" value="Genomic_DNA"/>
</dbReference>
<gene>
    <name evidence="3" type="ORF">PV05_02998</name>
</gene>
<dbReference type="Gene3D" id="3.90.226.10">
    <property type="entry name" value="2-enoyl-CoA Hydratase, Chain A, domain 1"/>
    <property type="match status" value="1"/>
</dbReference>
<dbReference type="GO" id="GO:0006635">
    <property type="term" value="P:fatty acid beta-oxidation"/>
    <property type="evidence" value="ECO:0007669"/>
    <property type="project" value="TreeGrafter"/>
</dbReference>
<accession>A0A0D2C167</accession>
<dbReference type="HOGENOM" id="CLU_009834_7_6_1"/>
<sequence>MSPINPPPPTSFAQLSFPAPGVVLVTYNRPEKLNCTRAADVVELTRIFQWIDEEPTLSVAIITGAGDRAFSTGADLTEWQSKISGPGAQAQPGAGPGDVPGAIPLSNRVGKKPVIAAVNGLALGGGCETIVNCDIVVAADTATFGLVEVKRGVAPYAGVLPRLIRTLGLQRASELALTGTTFTATQAHTWGLVNKVVPRQTLLDEAVRYATLIAENSPDSIICTRAGLRQGWETASVVEATRITGQKEWADLQRGENIVEGLRAFKERRKPNWVPSKL</sequence>
<dbReference type="OrthoDB" id="2139957at2759"/>
<dbReference type="RefSeq" id="XP_013319070.1">
    <property type="nucleotide sequence ID" value="XM_013463616.1"/>
</dbReference>
<comment type="similarity">
    <text evidence="1 2">Belongs to the enoyl-CoA hydratase/isomerase family.</text>
</comment>
<dbReference type="PANTHER" id="PTHR11941:SF158">
    <property type="entry name" value="ENOYL-COA HYDRATASE (AFU_ORTHOLOGUE AFUA_2G10650)"/>
    <property type="match status" value="1"/>
</dbReference>
<dbReference type="InterPro" id="IPR029045">
    <property type="entry name" value="ClpP/crotonase-like_dom_sf"/>
</dbReference>
<keyword evidence="4" id="KW-1185">Reference proteome</keyword>
<reference evidence="3 4" key="1">
    <citation type="submission" date="2015-01" db="EMBL/GenBank/DDBJ databases">
        <title>The Genome Sequence of Exophiala xenobiotica CBS118157.</title>
        <authorList>
            <consortium name="The Broad Institute Genomics Platform"/>
            <person name="Cuomo C."/>
            <person name="de Hoog S."/>
            <person name="Gorbushina A."/>
            <person name="Stielow B."/>
            <person name="Teixiera M."/>
            <person name="Abouelleil A."/>
            <person name="Chapman S.B."/>
            <person name="Priest M."/>
            <person name="Young S.K."/>
            <person name="Wortman J."/>
            <person name="Nusbaum C."/>
            <person name="Birren B."/>
        </authorList>
    </citation>
    <scope>NUCLEOTIDE SEQUENCE [LARGE SCALE GENOMIC DNA]</scope>
    <source>
        <strain evidence="3 4">CBS 118157</strain>
    </source>
</reference>
<dbReference type="PROSITE" id="PS00166">
    <property type="entry name" value="ENOYL_COA_HYDRATASE"/>
    <property type="match status" value="1"/>
</dbReference>
<name>A0A0D2C167_9EURO</name>
<protein>
    <recommendedName>
        <fullName evidence="5">Enoyl-CoA hydratase</fullName>
    </recommendedName>
</protein>
<dbReference type="InterPro" id="IPR001753">
    <property type="entry name" value="Enoyl-CoA_hydra/iso"/>
</dbReference>
<dbReference type="CDD" id="cd06558">
    <property type="entry name" value="crotonase-like"/>
    <property type="match status" value="1"/>
</dbReference>
<dbReference type="Pfam" id="PF00378">
    <property type="entry name" value="ECH_1"/>
    <property type="match status" value="1"/>
</dbReference>
<evidence type="ECO:0000256" key="2">
    <source>
        <dbReference type="RuleBase" id="RU003707"/>
    </source>
</evidence>
<dbReference type="PANTHER" id="PTHR11941">
    <property type="entry name" value="ENOYL-COA HYDRATASE-RELATED"/>
    <property type="match status" value="1"/>
</dbReference>
<dbReference type="SUPFAM" id="SSF52096">
    <property type="entry name" value="ClpP/crotonase"/>
    <property type="match status" value="1"/>
</dbReference>
<dbReference type="Proteomes" id="UP000054342">
    <property type="component" value="Unassembled WGS sequence"/>
</dbReference>
<organism evidence="3 4">
    <name type="scientific">Exophiala xenobiotica</name>
    <dbReference type="NCBI Taxonomy" id="348802"/>
    <lineage>
        <taxon>Eukaryota</taxon>
        <taxon>Fungi</taxon>
        <taxon>Dikarya</taxon>
        <taxon>Ascomycota</taxon>
        <taxon>Pezizomycotina</taxon>
        <taxon>Eurotiomycetes</taxon>
        <taxon>Chaetothyriomycetidae</taxon>
        <taxon>Chaetothyriales</taxon>
        <taxon>Herpotrichiellaceae</taxon>
        <taxon>Exophiala</taxon>
    </lineage>
</organism>
<evidence type="ECO:0000256" key="1">
    <source>
        <dbReference type="ARBA" id="ARBA00005254"/>
    </source>
</evidence>
<dbReference type="GeneID" id="25324906"/>
<dbReference type="STRING" id="348802.A0A0D2C167"/>
<dbReference type="GO" id="GO:0003824">
    <property type="term" value="F:catalytic activity"/>
    <property type="evidence" value="ECO:0007669"/>
    <property type="project" value="InterPro"/>
</dbReference>
<evidence type="ECO:0000313" key="4">
    <source>
        <dbReference type="Proteomes" id="UP000054342"/>
    </source>
</evidence>
<dbReference type="GO" id="GO:0005739">
    <property type="term" value="C:mitochondrion"/>
    <property type="evidence" value="ECO:0007669"/>
    <property type="project" value="TreeGrafter"/>
</dbReference>